<comment type="caution">
    <text evidence="1">The sequence shown here is derived from an EMBL/GenBank/DDBJ whole genome shotgun (WGS) entry which is preliminary data.</text>
</comment>
<reference evidence="1" key="1">
    <citation type="journal article" date="2022" name="Int. J. Mol. Sci.">
        <title>Draft Genome of Tanacetum Coccineum: Genomic Comparison of Closely Related Tanacetum-Family Plants.</title>
        <authorList>
            <person name="Yamashiro T."/>
            <person name="Shiraishi A."/>
            <person name="Nakayama K."/>
            <person name="Satake H."/>
        </authorList>
    </citation>
    <scope>NUCLEOTIDE SEQUENCE</scope>
</reference>
<organism evidence="1 2">
    <name type="scientific">Tanacetum coccineum</name>
    <dbReference type="NCBI Taxonomy" id="301880"/>
    <lineage>
        <taxon>Eukaryota</taxon>
        <taxon>Viridiplantae</taxon>
        <taxon>Streptophyta</taxon>
        <taxon>Embryophyta</taxon>
        <taxon>Tracheophyta</taxon>
        <taxon>Spermatophyta</taxon>
        <taxon>Magnoliopsida</taxon>
        <taxon>eudicotyledons</taxon>
        <taxon>Gunneridae</taxon>
        <taxon>Pentapetalae</taxon>
        <taxon>asterids</taxon>
        <taxon>campanulids</taxon>
        <taxon>Asterales</taxon>
        <taxon>Asteraceae</taxon>
        <taxon>Asteroideae</taxon>
        <taxon>Anthemideae</taxon>
        <taxon>Anthemidinae</taxon>
        <taxon>Tanacetum</taxon>
    </lineage>
</organism>
<protein>
    <submittedName>
        <fullName evidence="1">Uncharacterized protein</fullName>
    </submittedName>
</protein>
<proteinExistence type="predicted"/>
<name>A0ABQ5GEE6_9ASTR</name>
<sequence>MKVVSDKFDKLYANFVKMSLHFEEKFYPHLLTTISGRRWLLTQGMEFAITKCLNSPEYLSALGAAIGKAIEKVMQDGISTGITYGKEGRVLTDVVAHNPSAEVDYIIALQWLQNVNFPLLRELNDMQPHVDQLMVPIHHSPDKVVIGATALSLALDVSSIRVQKIKENIVNQRSVLHDVFVPLFEPLSAAVLTGTDGTSNTVSATTDTTMALSTTLASTSTIAAISVDDYEVVGTDDQADVDGM</sequence>
<accession>A0ABQ5GEE6</accession>
<dbReference type="EMBL" id="BQNB010018409">
    <property type="protein sequence ID" value="GJT74068.1"/>
    <property type="molecule type" value="Genomic_DNA"/>
</dbReference>
<evidence type="ECO:0000313" key="1">
    <source>
        <dbReference type="EMBL" id="GJT74068.1"/>
    </source>
</evidence>
<keyword evidence="2" id="KW-1185">Reference proteome</keyword>
<dbReference type="Proteomes" id="UP001151760">
    <property type="component" value="Unassembled WGS sequence"/>
</dbReference>
<evidence type="ECO:0000313" key="2">
    <source>
        <dbReference type="Proteomes" id="UP001151760"/>
    </source>
</evidence>
<gene>
    <name evidence="1" type="ORF">Tco_1040793</name>
</gene>
<reference evidence="1" key="2">
    <citation type="submission" date="2022-01" db="EMBL/GenBank/DDBJ databases">
        <authorList>
            <person name="Yamashiro T."/>
            <person name="Shiraishi A."/>
            <person name="Satake H."/>
            <person name="Nakayama K."/>
        </authorList>
    </citation>
    <scope>NUCLEOTIDE SEQUENCE</scope>
</reference>